<dbReference type="SUPFAM" id="SSF55048">
    <property type="entry name" value="Probable ACP-binding domain of malonyl-CoA ACP transacylase"/>
    <property type="match status" value="1"/>
</dbReference>
<keyword evidence="3" id="KW-0436">Ligase</keyword>
<dbReference type="RefSeq" id="XP_066666608.1">
    <property type="nucleotide sequence ID" value="XM_066814646.1"/>
</dbReference>
<dbReference type="Gene3D" id="3.40.50.150">
    <property type="entry name" value="Vaccinia Virus protein VP39"/>
    <property type="match status" value="1"/>
</dbReference>
<dbReference type="SUPFAM" id="SSF52777">
    <property type="entry name" value="CoA-dependent acyltransferases"/>
    <property type="match status" value="2"/>
</dbReference>
<feature type="active site" description="Proton donor; for dehydratase activity" evidence="8">
    <location>
        <position position="1134"/>
    </location>
</feature>
<dbReference type="PROSITE" id="PS52019">
    <property type="entry name" value="PKS_MFAS_DH"/>
    <property type="match status" value="1"/>
</dbReference>
<dbReference type="GeneID" id="92047706"/>
<dbReference type="PANTHER" id="PTHR43775:SF20">
    <property type="entry name" value="HYBRID PKS-NRPS SYNTHETASE APDA"/>
    <property type="match status" value="1"/>
</dbReference>
<dbReference type="SUPFAM" id="SSF47336">
    <property type="entry name" value="ACP-like"/>
    <property type="match status" value="1"/>
</dbReference>
<dbReference type="InterPro" id="IPR036736">
    <property type="entry name" value="ACP-like_sf"/>
</dbReference>
<dbReference type="SUPFAM" id="SSF56801">
    <property type="entry name" value="Acetyl-CoA synthetase-like"/>
    <property type="match status" value="1"/>
</dbReference>
<evidence type="ECO:0000256" key="5">
    <source>
        <dbReference type="ARBA" id="ARBA00022737"/>
    </source>
</evidence>
<dbReference type="InterPro" id="IPR001227">
    <property type="entry name" value="Ac_transferase_dom_sf"/>
</dbReference>
<dbReference type="InterPro" id="IPR014043">
    <property type="entry name" value="Acyl_transferase_dom"/>
</dbReference>
<keyword evidence="1" id="KW-0596">Phosphopantetheine</keyword>
<feature type="compositionally biased region" description="Polar residues" evidence="9">
    <location>
        <begin position="2463"/>
        <end position="2479"/>
    </location>
</feature>
<dbReference type="InterPro" id="IPR000873">
    <property type="entry name" value="AMP-dep_synth/lig_dom"/>
</dbReference>
<feature type="region of interest" description="C-terminal hotdog fold" evidence="8">
    <location>
        <begin position="1075"/>
        <end position="1232"/>
    </location>
</feature>
<dbReference type="InterPro" id="IPR009081">
    <property type="entry name" value="PP-bd_ACP"/>
</dbReference>
<dbReference type="SUPFAM" id="SSF53901">
    <property type="entry name" value="Thiolase-like"/>
    <property type="match status" value="2"/>
</dbReference>
<protein>
    <recommendedName>
        <fullName evidence="15">Polyketide synthase</fullName>
    </recommendedName>
</protein>
<keyword evidence="5" id="KW-0677">Repeat</keyword>
<dbReference type="EMBL" id="JAQQWN010000007">
    <property type="protein sequence ID" value="KAK8075668.1"/>
    <property type="molecule type" value="Genomic_DNA"/>
</dbReference>
<keyword evidence="2" id="KW-0597">Phosphoprotein</keyword>
<evidence type="ECO:0000256" key="8">
    <source>
        <dbReference type="PROSITE-ProRule" id="PRU01363"/>
    </source>
</evidence>
<dbReference type="Gene3D" id="3.40.47.10">
    <property type="match status" value="2"/>
</dbReference>
<dbReference type="Pfam" id="PF00501">
    <property type="entry name" value="AMP-binding"/>
    <property type="match status" value="1"/>
</dbReference>
<keyword evidence="14" id="KW-1185">Reference proteome</keyword>
<evidence type="ECO:0008006" key="15">
    <source>
        <dbReference type="Google" id="ProtNLM"/>
    </source>
</evidence>
<evidence type="ECO:0000313" key="14">
    <source>
        <dbReference type="Proteomes" id="UP001433268"/>
    </source>
</evidence>
<keyword evidence="7" id="KW-0511">Multifunctional enzyme</keyword>
<name>A0ABR1VWQ8_9PEZI</name>
<dbReference type="InterPro" id="IPR016036">
    <property type="entry name" value="Malonyl_transacylase_ACP-bd"/>
</dbReference>
<feature type="region of interest" description="Disordered" evidence="9">
    <location>
        <begin position="2403"/>
        <end position="2479"/>
    </location>
</feature>
<feature type="domain" description="Ketosynthase family 3 (KS3)" evidence="11">
    <location>
        <begin position="1"/>
        <end position="385"/>
    </location>
</feature>
<dbReference type="PROSITE" id="PS00012">
    <property type="entry name" value="PHOSPHOPANTETHEINE"/>
    <property type="match status" value="1"/>
</dbReference>
<feature type="active site" description="Proton acceptor; for dehydratase activity" evidence="8">
    <location>
        <position position="957"/>
    </location>
</feature>
<feature type="domain" description="PKS/mFAS DH" evidence="12">
    <location>
        <begin position="926"/>
        <end position="1232"/>
    </location>
</feature>
<evidence type="ECO:0000256" key="6">
    <source>
        <dbReference type="ARBA" id="ARBA00023002"/>
    </source>
</evidence>
<dbReference type="Gene3D" id="3.40.50.720">
    <property type="entry name" value="NAD(P)-binding Rossmann-like Domain"/>
    <property type="match status" value="1"/>
</dbReference>
<evidence type="ECO:0000256" key="1">
    <source>
        <dbReference type="ARBA" id="ARBA00022450"/>
    </source>
</evidence>
<dbReference type="Gene3D" id="3.30.559.30">
    <property type="entry name" value="Nonribosomal peptide synthetase, condensation domain"/>
    <property type="match status" value="1"/>
</dbReference>
<dbReference type="InterPro" id="IPR023213">
    <property type="entry name" value="CAT-like_dom_sf"/>
</dbReference>
<dbReference type="PANTHER" id="PTHR43775">
    <property type="entry name" value="FATTY ACID SYNTHASE"/>
    <property type="match status" value="1"/>
</dbReference>
<dbReference type="Gene3D" id="3.30.70.3290">
    <property type="match status" value="1"/>
</dbReference>
<evidence type="ECO:0000313" key="13">
    <source>
        <dbReference type="EMBL" id="KAK8075668.1"/>
    </source>
</evidence>
<comment type="caution">
    <text evidence="13">The sequence shown here is derived from an EMBL/GenBank/DDBJ whole genome shotgun (WGS) entry which is preliminary data.</text>
</comment>
<dbReference type="InterPro" id="IPR016039">
    <property type="entry name" value="Thiolase-like"/>
</dbReference>
<dbReference type="InterPro" id="IPR020845">
    <property type="entry name" value="AMP-binding_CS"/>
</dbReference>
<dbReference type="InterPro" id="IPR020806">
    <property type="entry name" value="PKS_PP-bd"/>
</dbReference>
<dbReference type="SMART" id="SM00823">
    <property type="entry name" value="PKS_PP"/>
    <property type="match status" value="1"/>
</dbReference>
<dbReference type="InterPro" id="IPR057326">
    <property type="entry name" value="KR_dom"/>
</dbReference>
<dbReference type="SUPFAM" id="SSF53335">
    <property type="entry name" value="S-adenosyl-L-methionine-dependent methyltransferases"/>
    <property type="match status" value="1"/>
</dbReference>
<dbReference type="InterPro" id="IPR049551">
    <property type="entry name" value="PKS_DH_C"/>
</dbReference>
<evidence type="ECO:0000256" key="2">
    <source>
        <dbReference type="ARBA" id="ARBA00022553"/>
    </source>
</evidence>
<proteinExistence type="predicted"/>
<dbReference type="SMART" id="SM00825">
    <property type="entry name" value="PKS_KS"/>
    <property type="match status" value="1"/>
</dbReference>
<sequence length="3214" mass="351747">MGSPPSTERCSDGVPPERLRAKNFYHENGEMHGRTNVRQKSYLLDEDVRHFDTSFFHINPKEAADMDPQQRILLETVYEAFEAAGWPLSAVDGSQTSVYVGEMTDDYTNIQARDPDYLGSHAATGASRAILSNPAQGLQRGEATQAVVAGTNLLLDTFFYIMESSMHMLSPESRCRMWDKDADGYARGEGCAVLVIKTLERAIRDGDHIECVIRGTGVNSDGHTKGITMPSPLSQTSLIRQTYQAAGLDPLTDRCQYFECHGTGTQAGDVVECQAIRDAFFPEDQRTTAADDDILYCGSIKTVLGHLEGCAGLAGVIKASLAIQNKMIPPNMHFNQLNPKLEPFYQNLEVPTALLPWPETNGGPCRASVNSFGFGGTNAHAILESYDSSGSGTTSPLSSYVDAGGSSVCPSPARGVRSGPFVFSAKTQTSLVAWLKRFLTYLRENPTVDLDSLSHTLHARRTVHSHRVAIPMALHRKDLAQKLEDQINALGTSGADLELDQHHHPQRTSIRDCWAYSPAKYVFLPNCLFFVSIILGAQSARMGYALLQHCGLFKEFIVECERHLKSIPHPPTWSLVEELSANNTNSRVSEAEFSQPLCTAIQIGLVDLLHASGVMFSDVVGHSSGEIGAAYAAGLLTRKDAMGIAYYRGHVAHLARGKAGEAGRMMAAAMSFDTAAAICAEKRFAGRINVAASNSPLSVTLSGSEDAIDEMKSHLDDIDVQARMLKVDVAYHSHHMLACTERYSALLKQLDIQVQTPAPTQACRWFSSVRTGTNILDNAPGAGLEGRYWLDNMVQPVLFSQAVTLAVQANAATKVTAVIEVGPHPALKGPVNQTLKQATDYSAQYAGCLGRDKDAIETFSEVLTTMWHLAPRSLDLAGWRKALGGMLADAPLALKDLPSYAWDHTQIHWRESRVGRNYRLGEHLPHDILGRLWSDSQYEQTWRNILQLHEMPWVTGHVFQGQVLFPATGYLCLAVDAAKAFLKARPIKLVEVRNLEIPTALVIGEGDEVEIQFSIRSSVLPEKAEPGSVLEAEFVCYSFPDQQNASKTCHGKLLIHVGDSDPADLPPSFISSVELTPLNVDRFYHAASEIGFGYQGPFRALKSINRCWGHAKAVASWHREDLDVDCTLQPAVLDIALQTGLSTFISTAEGSMPSAFLPVGIRRVLINPNEAFSAAVDGSLETEMESYMTSPGMGKMMETDINVNFRAGARNHPCAVQMEGVRFQAIAEPQPSEDRNIIAKITWDVDPAYGLTDRHVVPQDQRRQSPPPMYSAEEYERVALFHLQSFSQKLKRDSPSGDLDSRHQALICYVDATVALIREDKHAIPLKEWLHDDADTIANLVRRYPNDAGMTELTKSNGVNGHSSTCCAQQTARLMLQISHKFPRTRILEISSGINSNTTATVLGAIGDAYEYYTCTGASEAIVNALKEKNNFASTKDFAFKVLDLESDVASQGFETAAYDVIIAPNGLRASPDFAETAVKLRHLLRPGGFLVATELTGDSLRPTASMMGSDTWWLGPGPGAATCKARPGLGLGEWDKLLVRSGFSGIDCALYDRPDTKLHGFSVFVTQAMDERLEILRDPLTSLDLIAPAPLVLIGGETSQVSQLVRSSFDHVDRSRLPPDACVISFQDLDRPFFSSPPAAHELKNFNEVVESARNILWVTARRLVDDPYANIMIGIGRALRIEVPHVNFHFLDFDEGEPWDIQAVVAKFLRLVYSSSHGVTDGILWADDPEVVIRNAQPMVARVVQDQVANQIYNAKRRKVTKLVGPAEPIEISQDAGFSQPTLICSRPVVPLQDQWPVHVELSVAIHSRRDGPRCFLCYGFLKDQDDAAVLTLSKVESSVVIVAKDIEFTSKATGGCDAEALVNIASLLIAASVVAKMPSSGTTLVCGASEGLADRITFVALAAGRKVTFIAITTTIMPKERDGWVYVHPKSTAYSVNQIISLDSIANVLDLSQKDADVISPWLPPGCTIQTFDVNALSQHSVQEALDANRKSQGDRTWKNLEPVLVNVDEISQARSSNPGHLSTVTNWKRDKPVAAIVSGLEPTALLSSNKTYFLVGMASELGQSLTYFMIRGGARHIVLSSRNPKEDQQWIHALRRAGVNIRLVKMDVTIRSQVRDTVAELRRTMPAIGGVTNAALVLDPGVFANLSAESIARQLRPKVTGTANLDDEFRTDALDFFMTFGSLLTVCGNAGQPIYHAGNAYMASLVQNRRRRGLAASVLNFGMLVDVGYVARSDRAADSHVEEWLRSETRTPLSEADFHHVILQGIVEGKPGSGSGEVIMGLETFFDQGQSSRPAWADSALCSHMQWKQKLEAATTAEQATQPITELLSKKIEAMIHVSLHSIHLDEPMLHLGIDSINAIGIRKWFRETLGVDVSMLKILGRDSVASILKTVAEQYVAKKPAQSGVSKPKATTAAAPKPAKAAASAAHTASPKMPGRSTDPVRPNGHRETNDVTDRTVRSGQSTEQASQQVSNQSFEQASEQLSYAQAGFYYLSTISESPTSFNITVKFSISGHLNAEKFCRAFQKSMLHHDAFRSAFVVDPESSDVRQCVTTSSNFQITQVQSSKDTAEEDSSKAFSQTQTHEYALAKGDALQATLVCHDAQWHTLVVGFHNIAIDAISVNYLLVDVDRAYQFRPLTPNPTSYLDFTRQQTEDVRAGRMDQSIAFWKGLLDPLPEALPLLPMAKVKTREIPCAYAHHRVEKEVSSDLVQRVKQICQANGATLVHFYLAAMQVVLGRLLSVDDMCIGIMHTGRNPDSEFAQTVGHLANILPVRFRGFMQKSLPDILANTSRTLLDCLDNANVPFAVISDRVRGGAGDSGQPLIRVAYNYRAGEIDSMPMGKCTVTRGEVDFTTLYDLTIDVLQSESNGTVLTVRCSDDFYNLSTAEFITDTFVNLLESMVGAPSALVKDLGLFNKAQLHQGTIVARGPDTQHEWPQDLSARFEQVAAEFPDSAAVKDSHETVTYRQLRQRVGTYAGILLEAKVKPGARVAVLCEPSVDLYATMLAVFHIGAVFVPLDVSVPPQRRKAMMDACKPDVLAFHAPTATRASEEQVDVRLLLNMTSLAQEWSHDPERTVMDPRADSYIVFTSGSTGVPKGIRLHQQGMMNYAAYTSQAYGFGQVNVLQQTSIGFDLAFGQIYNAFTNGGTLIAASVEARGDPDALSRLIHDEKVEYTLATPSEYSLLLNYASDVLKRCDAWRCAHTAGEVLPTG</sequence>
<evidence type="ECO:0000256" key="7">
    <source>
        <dbReference type="ARBA" id="ARBA00023268"/>
    </source>
</evidence>
<dbReference type="InterPro" id="IPR020807">
    <property type="entry name" value="PKS_DH"/>
</dbReference>
<dbReference type="Pfam" id="PF21089">
    <property type="entry name" value="PKS_DH_N"/>
    <property type="match status" value="1"/>
</dbReference>
<dbReference type="SMART" id="SM00827">
    <property type="entry name" value="PKS_AT"/>
    <property type="match status" value="1"/>
</dbReference>
<feature type="domain" description="Carrier" evidence="10">
    <location>
        <begin position="2326"/>
        <end position="2400"/>
    </location>
</feature>
<feature type="compositionally biased region" description="Basic and acidic residues" evidence="9">
    <location>
        <begin position="2450"/>
        <end position="2462"/>
    </location>
</feature>
<dbReference type="Pfam" id="PF02801">
    <property type="entry name" value="Ketoacyl-synt_C"/>
    <property type="match status" value="1"/>
</dbReference>
<dbReference type="InterPro" id="IPR013968">
    <property type="entry name" value="PKS_KR"/>
</dbReference>
<dbReference type="InterPro" id="IPR014030">
    <property type="entry name" value="Ketoacyl_synth_N"/>
</dbReference>
<evidence type="ECO:0000259" key="11">
    <source>
        <dbReference type="PROSITE" id="PS52004"/>
    </source>
</evidence>
<dbReference type="SUPFAM" id="SSF52151">
    <property type="entry name" value="FabD/lysophospholipase-like"/>
    <property type="match status" value="1"/>
</dbReference>
<dbReference type="InterPro" id="IPR042104">
    <property type="entry name" value="PKS_dehydratase_sf"/>
</dbReference>
<dbReference type="CDD" id="cd00833">
    <property type="entry name" value="PKS"/>
    <property type="match status" value="1"/>
</dbReference>
<dbReference type="InterPro" id="IPR016035">
    <property type="entry name" value="Acyl_Trfase/lysoPLipase"/>
</dbReference>
<dbReference type="InterPro" id="IPR032821">
    <property type="entry name" value="PKS_assoc"/>
</dbReference>
<keyword evidence="4" id="KW-0808">Transferase</keyword>
<dbReference type="PROSITE" id="PS50075">
    <property type="entry name" value="CARRIER"/>
    <property type="match status" value="1"/>
</dbReference>
<dbReference type="Pfam" id="PF00698">
    <property type="entry name" value="Acyl_transf_1"/>
    <property type="match status" value="1"/>
</dbReference>
<dbReference type="InterPro" id="IPR020841">
    <property type="entry name" value="PKS_Beta-ketoAc_synthase_dom"/>
</dbReference>
<accession>A0ABR1VWQ8</accession>
<dbReference type="InterPro" id="IPR049552">
    <property type="entry name" value="PKS_DH_N"/>
</dbReference>
<dbReference type="Pfam" id="PF00668">
    <property type="entry name" value="Condensation"/>
    <property type="match status" value="1"/>
</dbReference>
<dbReference type="Gene3D" id="3.30.559.10">
    <property type="entry name" value="Chloramphenicol acetyltransferase-like domain"/>
    <property type="match status" value="1"/>
</dbReference>
<dbReference type="Pfam" id="PF08659">
    <property type="entry name" value="KR"/>
    <property type="match status" value="1"/>
</dbReference>
<dbReference type="InterPro" id="IPR036291">
    <property type="entry name" value="NAD(P)-bd_dom_sf"/>
</dbReference>
<gene>
    <name evidence="13" type="ORF">PG997_010331</name>
</gene>
<feature type="region of interest" description="N-terminal hotdog fold" evidence="8">
    <location>
        <begin position="926"/>
        <end position="1062"/>
    </location>
</feature>
<dbReference type="PROSITE" id="PS00455">
    <property type="entry name" value="AMP_BINDING"/>
    <property type="match status" value="1"/>
</dbReference>
<evidence type="ECO:0000256" key="9">
    <source>
        <dbReference type="SAM" id="MobiDB-lite"/>
    </source>
</evidence>
<feature type="compositionally biased region" description="Low complexity" evidence="9">
    <location>
        <begin position="2411"/>
        <end position="2437"/>
    </location>
</feature>
<reference evidence="13 14" key="1">
    <citation type="submission" date="2023-01" db="EMBL/GenBank/DDBJ databases">
        <title>Analysis of 21 Apiospora genomes using comparative genomics revels a genus with tremendous synthesis potential of carbohydrate active enzymes and secondary metabolites.</title>
        <authorList>
            <person name="Sorensen T."/>
        </authorList>
    </citation>
    <scope>NUCLEOTIDE SEQUENCE [LARGE SCALE GENOMIC DNA]</scope>
    <source>
        <strain evidence="13 14">CBS 114990</strain>
    </source>
</reference>
<dbReference type="InterPro" id="IPR001242">
    <property type="entry name" value="Condensation_dom"/>
</dbReference>
<dbReference type="Proteomes" id="UP001433268">
    <property type="component" value="Unassembled WGS sequence"/>
</dbReference>
<dbReference type="Pfam" id="PF00109">
    <property type="entry name" value="ketoacyl-synt"/>
    <property type="match status" value="1"/>
</dbReference>
<dbReference type="Pfam" id="PF00550">
    <property type="entry name" value="PP-binding"/>
    <property type="match status" value="1"/>
</dbReference>
<evidence type="ECO:0000259" key="10">
    <source>
        <dbReference type="PROSITE" id="PS50075"/>
    </source>
</evidence>
<keyword evidence="6" id="KW-0560">Oxidoreductase</keyword>
<dbReference type="CDD" id="cd19532">
    <property type="entry name" value="C_PKS-NRPS"/>
    <property type="match status" value="1"/>
</dbReference>
<dbReference type="PROSITE" id="PS52004">
    <property type="entry name" value="KS3_2"/>
    <property type="match status" value="1"/>
</dbReference>
<dbReference type="InterPro" id="IPR029063">
    <property type="entry name" value="SAM-dependent_MTases_sf"/>
</dbReference>
<dbReference type="Gene3D" id="3.40.50.980">
    <property type="match status" value="2"/>
</dbReference>
<dbReference type="InterPro" id="IPR014031">
    <property type="entry name" value="Ketoacyl_synth_C"/>
</dbReference>
<dbReference type="SMART" id="SM00822">
    <property type="entry name" value="PKS_KR"/>
    <property type="match status" value="1"/>
</dbReference>
<dbReference type="SMART" id="SM00826">
    <property type="entry name" value="PKS_DH"/>
    <property type="match status" value="1"/>
</dbReference>
<dbReference type="Pfam" id="PF16197">
    <property type="entry name" value="KAsynt_C_assoc"/>
    <property type="match status" value="1"/>
</dbReference>
<evidence type="ECO:0000256" key="3">
    <source>
        <dbReference type="ARBA" id="ARBA00022598"/>
    </source>
</evidence>
<dbReference type="InterPro" id="IPR050091">
    <property type="entry name" value="PKS_NRPS_Biosynth_Enz"/>
</dbReference>
<organism evidence="13 14">
    <name type="scientific">Apiospora hydei</name>
    <dbReference type="NCBI Taxonomy" id="1337664"/>
    <lineage>
        <taxon>Eukaryota</taxon>
        <taxon>Fungi</taxon>
        <taxon>Dikarya</taxon>
        <taxon>Ascomycota</taxon>
        <taxon>Pezizomycotina</taxon>
        <taxon>Sordariomycetes</taxon>
        <taxon>Xylariomycetidae</taxon>
        <taxon>Amphisphaeriales</taxon>
        <taxon>Apiosporaceae</taxon>
        <taxon>Apiospora</taxon>
    </lineage>
</organism>
<evidence type="ECO:0000256" key="4">
    <source>
        <dbReference type="ARBA" id="ARBA00022679"/>
    </source>
</evidence>
<dbReference type="InterPro" id="IPR049900">
    <property type="entry name" value="PKS_mFAS_DH"/>
</dbReference>
<evidence type="ECO:0000259" key="12">
    <source>
        <dbReference type="PROSITE" id="PS52019"/>
    </source>
</evidence>
<dbReference type="Gene3D" id="3.10.129.110">
    <property type="entry name" value="Polyketide synthase dehydratase"/>
    <property type="match status" value="1"/>
</dbReference>
<dbReference type="Gene3D" id="3.40.366.10">
    <property type="entry name" value="Malonyl-Coenzyme A Acyl Carrier Protein, domain 2"/>
    <property type="match status" value="1"/>
</dbReference>
<dbReference type="Pfam" id="PF14765">
    <property type="entry name" value="PS-DH"/>
    <property type="match status" value="1"/>
</dbReference>
<dbReference type="InterPro" id="IPR006162">
    <property type="entry name" value="Ppantetheine_attach_site"/>
</dbReference>
<dbReference type="SUPFAM" id="SSF51735">
    <property type="entry name" value="NAD(P)-binding Rossmann-fold domains"/>
    <property type="match status" value="1"/>
</dbReference>